<dbReference type="EMBL" id="VDCS01000003">
    <property type="protein sequence ID" value="TNJ46029.1"/>
    <property type="molecule type" value="Genomic_DNA"/>
</dbReference>
<keyword evidence="4" id="KW-1185">Reference proteome</keyword>
<protein>
    <submittedName>
        <fullName evidence="3">IS1182 family transposase</fullName>
    </submittedName>
</protein>
<dbReference type="Proteomes" id="UP000308713">
    <property type="component" value="Unassembled WGS sequence"/>
</dbReference>
<proteinExistence type="predicted"/>
<gene>
    <name evidence="3" type="ORF">FGF67_03265</name>
</gene>
<feature type="domain" description="Transposase DDE" evidence="2">
    <location>
        <begin position="395"/>
        <end position="519"/>
    </location>
</feature>
<reference evidence="3 4" key="1">
    <citation type="submission" date="2019-05" db="EMBL/GenBank/DDBJ databases">
        <title>Tamlana fucoidanivorans sp. nov., isolated from the surface of algae collected from Fujian province in China.</title>
        <authorList>
            <person name="Li J."/>
        </authorList>
    </citation>
    <scope>NUCLEOTIDE SEQUENCE [LARGE SCALE GENOMIC DNA]</scope>
    <source>
        <strain evidence="3 4">CW2-9</strain>
    </source>
</reference>
<evidence type="ECO:0000259" key="2">
    <source>
        <dbReference type="Pfam" id="PF13751"/>
    </source>
</evidence>
<dbReference type="InterPro" id="IPR047629">
    <property type="entry name" value="IS1182_transpos"/>
</dbReference>
<dbReference type="NCBIfam" id="NF033551">
    <property type="entry name" value="transpos_IS1182"/>
    <property type="match status" value="1"/>
</dbReference>
<feature type="domain" description="Transposase InsH N-terminal" evidence="1">
    <location>
        <begin position="30"/>
        <end position="120"/>
    </location>
</feature>
<dbReference type="InterPro" id="IPR008490">
    <property type="entry name" value="Transposase_InsH_N"/>
</dbReference>
<evidence type="ECO:0000313" key="3">
    <source>
        <dbReference type="EMBL" id="TNJ46029.1"/>
    </source>
</evidence>
<organism evidence="3 4">
    <name type="scientific">Allotamlana fucoidanivorans</name>
    <dbReference type="NCBI Taxonomy" id="2583814"/>
    <lineage>
        <taxon>Bacteria</taxon>
        <taxon>Pseudomonadati</taxon>
        <taxon>Bacteroidota</taxon>
        <taxon>Flavobacteriia</taxon>
        <taxon>Flavobacteriales</taxon>
        <taxon>Flavobacteriaceae</taxon>
        <taxon>Allotamlana</taxon>
    </lineage>
</organism>
<name>A0A5C4SR42_9FLAO</name>
<dbReference type="Pfam" id="PF05598">
    <property type="entry name" value="DUF772"/>
    <property type="match status" value="1"/>
</dbReference>
<comment type="caution">
    <text evidence="3">The sequence shown here is derived from an EMBL/GenBank/DDBJ whole genome shotgun (WGS) entry which is preliminary data.</text>
</comment>
<dbReference type="OrthoDB" id="1121830at2"/>
<dbReference type="PANTHER" id="PTHR33408:SF2">
    <property type="entry name" value="TRANSPOSASE DDE DOMAIN-CONTAINING PROTEIN"/>
    <property type="match status" value="1"/>
</dbReference>
<dbReference type="Pfam" id="PF13751">
    <property type="entry name" value="DDE_Tnp_1_6"/>
    <property type="match status" value="1"/>
</dbReference>
<sequence length="523" mass="60686">MFSFSYLKVMKSNIVWKTNSQSQLSLLPPSYDDFVPEHHPVRIVNSILDQIDIRSIERTYKGGGTSSYHPRDLLKILIYAYLRNLYSSRKIEQALGENVHFMWLSGCIQPDHNTISNFRSGKLKGNFKKIFNQVVILLAQEGYLSLKDIYVDGTKIEANANRYTFVWGKSIKTSRSRIEKQLKELWRYVETVYAEEEQKPNEPDNFKAIDPEQVSQTIDKINQALQGKQVDKKVKQKLNYAKKNWPENIAKYNTYQQQMGSRNSMSKTDPDATFMRKKEDHMLNGQLKPGYNLQASTNNQFITNYTLAQTTADTTTLIEHTEDFIEGYGKAPESLTADAGYGSDENYTYLEDQNIEAFVKYNYFHKEQLDEKRGKTKKPFAADKLFYNHDTDTYYCPMGQPMENIGSYVRQTATGYQQKIDRYQAKNCFGCQLRSLCHKSKYNRIVERNHKLVRLKAKAKQKLLSLKGVAHRKQRCWDVEAVFGNIKHNMNFKRFMLRGLDKVNTEIGLIAMAHNLKKVSLAI</sequence>
<dbReference type="AlphaFoldDB" id="A0A5C4SR42"/>
<evidence type="ECO:0000259" key="1">
    <source>
        <dbReference type="Pfam" id="PF05598"/>
    </source>
</evidence>
<evidence type="ECO:0000313" key="4">
    <source>
        <dbReference type="Proteomes" id="UP000308713"/>
    </source>
</evidence>
<dbReference type="PANTHER" id="PTHR33408">
    <property type="entry name" value="TRANSPOSASE"/>
    <property type="match status" value="1"/>
</dbReference>
<dbReference type="InterPro" id="IPR025668">
    <property type="entry name" value="Tnp_DDE_dom"/>
</dbReference>
<accession>A0A5C4SR42</accession>